<name>X1SH41_9ZZZZ</name>
<gene>
    <name evidence="1" type="ORF">S12H4_15902</name>
</gene>
<feature type="non-terminal residue" evidence="1">
    <location>
        <position position="1"/>
    </location>
</feature>
<accession>X1SH41</accession>
<sequence>GQKEIRRIRLSDNQNLIASPIDKEKLDLGYG</sequence>
<dbReference type="AlphaFoldDB" id="X1SH41"/>
<protein>
    <submittedName>
        <fullName evidence="1">Uncharacterized protein</fullName>
    </submittedName>
</protein>
<proteinExistence type="predicted"/>
<reference evidence="1" key="1">
    <citation type="journal article" date="2014" name="Front. Microbiol.">
        <title>High frequency of phylogenetically diverse reductive dehalogenase-homologous genes in deep subseafloor sedimentary metagenomes.</title>
        <authorList>
            <person name="Kawai M."/>
            <person name="Futagami T."/>
            <person name="Toyoda A."/>
            <person name="Takaki Y."/>
            <person name="Nishi S."/>
            <person name="Hori S."/>
            <person name="Arai W."/>
            <person name="Tsubouchi T."/>
            <person name="Morono Y."/>
            <person name="Uchiyama I."/>
            <person name="Ito T."/>
            <person name="Fujiyama A."/>
            <person name="Inagaki F."/>
            <person name="Takami H."/>
        </authorList>
    </citation>
    <scope>NUCLEOTIDE SEQUENCE</scope>
    <source>
        <strain evidence="1">Expedition CK06-06</strain>
    </source>
</reference>
<dbReference type="EMBL" id="BARW01007669">
    <property type="protein sequence ID" value="GAI74735.1"/>
    <property type="molecule type" value="Genomic_DNA"/>
</dbReference>
<evidence type="ECO:0000313" key="1">
    <source>
        <dbReference type="EMBL" id="GAI74735.1"/>
    </source>
</evidence>
<comment type="caution">
    <text evidence="1">The sequence shown here is derived from an EMBL/GenBank/DDBJ whole genome shotgun (WGS) entry which is preliminary data.</text>
</comment>
<organism evidence="1">
    <name type="scientific">marine sediment metagenome</name>
    <dbReference type="NCBI Taxonomy" id="412755"/>
    <lineage>
        <taxon>unclassified sequences</taxon>
        <taxon>metagenomes</taxon>
        <taxon>ecological metagenomes</taxon>
    </lineage>
</organism>